<evidence type="ECO:0000259" key="11">
    <source>
        <dbReference type="PROSITE" id="PS50884"/>
    </source>
</evidence>
<feature type="region of interest" description="Disordered" evidence="10">
    <location>
        <begin position="98"/>
        <end position="125"/>
    </location>
</feature>
<keyword evidence="4 9" id="KW-0805">Transcription regulation</keyword>
<evidence type="ECO:0000256" key="5">
    <source>
        <dbReference type="ARBA" id="ARBA00023125"/>
    </source>
</evidence>
<keyword evidence="7 8" id="KW-0539">Nucleus</keyword>
<feature type="region of interest" description="Disordered" evidence="10">
    <location>
        <begin position="193"/>
        <end position="235"/>
    </location>
</feature>
<evidence type="ECO:0000256" key="7">
    <source>
        <dbReference type="ARBA" id="ARBA00023242"/>
    </source>
</evidence>
<feature type="region of interest" description="Disordered" evidence="10">
    <location>
        <begin position="1"/>
        <end position="54"/>
    </location>
</feature>
<protein>
    <recommendedName>
        <fullName evidence="9">Dof zinc finger protein</fullName>
    </recommendedName>
</protein>
<dbReference type="InterPro" id="IPR003851">
    <property type="entry name" value="Znf_Dof"/>
</dbReference>
<dbReference type="PANTHER" id="PTHR31992:SF316">
    <property type="entry name" value="DOF ZINC FINGER PROTEIN DOF1.2"/>
    <property type="match status" value="1"/>
</dbReference>
<dbReference type="PANTHER" id="PTHR31992">
    <property type="entry name" value="DOF ZINC FINGER PROTEIN DOF1.4-RELATED"/>
    <property type="match status" value="1"/>
</dbReference>
<gene>
    <name evidence="12" type="ORF">URODEC1_LOCUS125202</name>
</gene>
<evidence type="ECO:0000256" key="1">
    <source>
        <dbReference type="ARBA" id="ARBA00022723"/>
    </source>
</evidence>
<dbReference type="PROSITE" id="PS50884">
    <property type="entry name" value="ZF_DOF_2"/>
    <property type="match status" value="1"/>
</dbReference>
<keyword evidence="2 8" id="KW-0863">Zinc-finger</keyword>
<evidence type="ECO:0000313" key="12">
    <source>
        <dbReference type="EMBL" id="CAM0152370.1"/>
    </source>
</evidence>
<dbReference type="AlphaFoldDB" id="A0ABC9HC38"/>
<feature type="compositionally biased region" description="Polar residues" evidence="10">
    <location>
        <begin position="1"/>
        <end position="18"/>
    </location>
</feature>
<comment type="subcellular location">
    <subcellularLocation>
        <location evidence="8 9">Nucleus</location>
    </subcellularLocation>
</comment>
<evidence type="ECO:0000256" key="10">
    <source>
        <dbReference type="SAM" id="MobiDB-lite"/>
    </source>
</evidence>
<dbReference type="Proteomes" id="UP001497457">
    <property type="component" value="Unassembled WGS sequence"/>
</dbReference>
<keyword evidence="1 9" id="KW-0479">Metal-binding</keyword>
<comment type="caution">
    <text evidence="12">The sequence shown here is derived from an EMBL/GenBank/DDBJ whole genome shotgun (WGS) entry which is preliminary data.</text>
</comment>
<accession>A0ABC9HC38</accession>
<keyword evidence="13" id="KW-1185">Reference proteome</keyword>
<evidence type="ECO:0000256" key="4">
    <source>
        <dbReference type="ARBA" id="ARBA00023015"/>
    </source>
</evidence>
<evidence type="ECO:0000256" key="6">
    <source>
        <dbReference type="ARBA" id="ARBA00023163"/>
    </source>
</evidence>
<reference evidence="12" key="1">
    <citation type="submission" date="2024-10" db="EMBL/GenBank/DDBJ databases">
        <authorList>
            <person name="Ryan C."/>
        </authorList>
    </citation>
    <scope>NUCLEOTIDE SEQUENCE [LARGE SCALE GENOMIC DNA]</scope>
</reference>
<evidence type="ECO:0000256" key="3">
    <source>
        <dbReference type="ARBA" id="ARBA00022833"/>
    </source>
</evidence>
<dbReference type="GO" id="GO:0003700">
    <property type="term" value="F:DNA-binding transcription factor activity"/>
    <property type="evidence" value="ECO:0007669"/>
    <property type="project" value="UniProtKB-UniRule"/>
</dbReference>
<dbReference type="EMBL" id="CAXIPR030005754">
    <property type="protein sequence ID" value="CAM0152370.1"/>
    <property type="molecule type" value="Genomic_DNA"/>
</dbReference>
<dbReference type="InterPro" id="IPR045174">
    <property type="entry name" value="Dof"/>
</dbReference>
<keyword evidence="5 8" id="KW-0238">DNA-binding</keyword>
<feature type="domain" description="Dof-type" evidence="11">
    <location>
        <begin position="53"/>
        <end position="107"/>
    </location>
</feature>
<dbReference type="GO" id="GO:0008270">
    <property type="term" value="F:zinc ion binding"/>
    <property type="evidence" value="ECO:0007669"/>
    <property type="project" value="UniProtKB-KW"/>
</dbReference>
<evidence type="ECO:0000256" key="8">
    <source>
        <dbReference type="PROSITE-ProRule" id="PRU00071"/>
    </source>
</evidence>
<dbReference type="PROSITE" id="PS01361">
    <property type="entry name" value="ZF_DOF_1"/>
    <property type="match status" value="1"/>
</dbReference>
<dbReference type="GO" id="GO:0003677">
    <property type="term" value="F:DNA binding"/>
    <property type="evidence" value="ECO:0007669"/>
    <property type="project" value="UniProtKB-UniRule"/>
</dbReference>
<evidence type="ECO:0000256" key="9">
    <source>
        <dbReference type="RuleBase" id="RU369094"/>
    </source>
</evidence>
<dbReference type="GO" id="GO:0005634">
    <property type="term" value="C:nucleus"/>
    <property type="evidence" value="ECO:0007669"/>
    <property type="project" value="UniProtKB-SubCell"/>
</dbReference>
<evidence type="ECO:0000313" key="13">
    <source>
        <dbReference type="Proteomes" id="UP001497457"/>
    </source>
</evidence>
<name>A0ABC9HC38_9POAL</name>
<keyword evidence="6 9" id="KW-0804">Transcription</keyword>
<organism evidence="12 13">
    <name type="scientific">Urochloa decumbens</name>
    <dbReference type="NCBI Taxonomy" id="240449"/>
    <lineage>
        <taxon>Eukaryota</taxon>
        <taxon>Viridiplantae</taxon>
        <taxon>Streptophyta</taxon>
        <taxon>Embryophyta</taxon>
        <taxon>Tracheophyta</taxon>
        <taxon>Spermatophyta</taxon>
        <taxon>Magnoliopsida</taxon>
        <taxon>Liliopsida</taxon>
        <taxon>Poales</taxon>
        <taxon>Poaceae</taxon>
        <taxon>PACMAD clade</taxon>
        <taxon>Panicoideae</taxon>
        <taxon>Panicodae</taxon>
        <taxon>Paniceae</taxon>
        <taxon>Melinidinae</taxon>
        <taxon>Urochloa</taxon>
    </lineage>
</organism>
<proteinExistence type="predicted"/>
<comment type="function">
    <text evidence="9">Transcription factor that binds specifically to a 5'-AA[AG]G-3' consensus core sequence.</text>
</comment>
<sequence length="245" mass="26306">MDSISSNTTARSALQTKQEVVASPAAAAGSRNVRARQQQQQADRPRPEQEKGLLCPRCPSTNTKFCYYNNYSVTQPRYFCKACRRYWTLGGTLRSVPVGGGCRKNKQQQDKLAADDDSATASKKKKMDDISQHLMMMPTATAPMPADFPNVLPTFMSTNNPTGGLLPFPGTTFLDMLPFLPAPPPFGVMLSQSQGGVDQQEVKPPMPAGAGGGAAASVQQEPSADNNNNDNMGGGAGSIINYWQL</sequence>
<evidence type="ECO:0000256" key="2">
    <source>
        <dbReference type="ARBA" id="ARBA00022771"/>
    </source>
</evidence>
<dbReference type="Pfam" id="PF02701">
    <property type="entry name" value="Zn_ribbon_Dof"/>
    <property type="match status" value="1"/>
</dbReference>
<keyword evidence="3 9" id="KW-0862">Zinc</keyword>